<dbReference type="NCBIfam" id="TIGR01498">
    <property type="entry name" value="folK"/>
    <property type="match status" value="1"/>
</dbReference>
<keyword evidence="5 14" id="KW-0808">Transferase</keyword>
<dbReference type="InterPro" id="IPR000550">
    <property type="entry name" value="Hppk"/>
</dbReference>
<dbReference type="PANTHER" id="PTHR43071:SF1">
    <property type="entry name" value="2-AMINO-4-HYDROXY-6-HYDROXYMETHYLDIHYDROPTERIDINE PYROPHOSPHOKINASE"/>
    <property type="match status" value="1"/>
</dbReference>
<dbReference type="RefSeq" id="WP_074897886.1">
    <property type="nucleotide sequence ID" value="NZ_CP031252.1"/>
</dbReference>
<dbReference type="AlphaFoldDB" id="A0A378TV27"/>
<keyword evidence="9" id="KW-0289">Folate biosynthesis</keyword>
<dbReference type="InterPro" id="IPR035907">
    <property type="entry name" value="Hppk_sf"/>
</dbReference>
<dbReference type="Pfam" id="PF01288">
    <property type="entry name" value="HPPK"/>
    <property type="match status" value="1"/>
</dbReference>
<dbReference type="SUPFAM" id="SSF55083">
    <property type="entry name" value="6-hydroxymethyl-7,8-dihydropterin pyrophosphokinase, HPPK"/>
    <property type="match status" value="1"/>
</dbReference>
<organism evidence="14 15">
    <name type="scientific">Neisseria elongata</name>
    <dbReference type="NCBI Taxonomy" id="495"/>
    <lineage>
        <taxon>Bacteria</taxon>
        <taxon>Pseudomonadati</taxon>
        <taxon>Pseudomonadota</taxon>
        <taxon>Betaproteobacteria</taxon>
        <taxon>Neisseriales</taxon>
        <taxon>Neisseriaceae</taxon>
        <taxon>Neisseria</taxon>
    </lineage>
</organism>
<dbReference type="Gene3D" id="3.30.70.560">
    <property type="entry name" value="7,8-Dihydro-6-hydroxymethylpterin-pyrophosphokinase HPPK"/>
    <property type="match status" value="1"/>
</dbReference>
<evidence type="ECO:0000256" key="6">
    <source>
        <dbReference type="ARBA" id="ARBA00022741"/>
    </source>
</evidence>
<dbReference type="PANTHER" id="PTHR43071">
    <property type="entry name" value="2-AMINO-4-HYDROXY-6-HYDROXYMETHYLDIHYDROPTERIDINE PYROPHOSPHOKINASE"/>
    <property type="match status" value="1"/>
</dbReference>
<dbReference type="GO" id="GO:0003848">
    <property type="term" value="F:2-amino-4-hydroxy-6-hydroxymethyldihydropteridine diphosphokinase activity"/>
    <property type="evidence" value="ECO:0007669"/>
    <property type="project" value="UniProtKB-EC"/>
</dbReference>
<proteinExistence type="inferred from homology"/>
<accession>A0A378TV27</accession>
<evidence type="ECO:0000256" key="2">
    <source>
        <dbReference type="ARBA" id="ARBA00005810"/>
    </source>
</evidence>
<name>A0A378TV27_NEIEL</name>
<dbReference type="GO" id="GO:0016301">
    <property type="term" value="F:kinase activity"/>
    <property type="evidence" value="ECO:0007669"/>
    <property type="project" value="UniProtKB-KW"/>
</dbReference>
<evidence type="ECO:0000256" key="7">
    <source>
        <dbReference type="ARBA" id="ARBA00022777"/>
    </source>
</evidence>
<evidence type="ECO:0000313" key="14">
    <source>
        <dbReference type="EMBL" id="STZ66859.1"/>
    </source>
</evidence>
<evidence type="ECO:0000256" key="5">
    <source>
        <dbReference type="ARBA" id="ARBA00022679"/>
    </source>
</evidence>
<protein>
    <recommendedName>
        <fullName evidence="4">2-amino-4-hydroxy-6-hydroxymethyldihydropteridine pyrophosphokinase</fullName>
        <ecNumber evidence="3">2.7.6.3</ecNumber>
    </recommendedName>
    <alternativeName>
        <fullName evidence="11">6-hydroxymethyl-7,8-dihydropterin pyrophosphokinase</fullName>
    </alternativeName>
    <alternativeName>
        <fullName evidence="12">7,8-dihydro-6-hydroxymethylpterin-pyrophosphokinase</fullName>
    </alternativeName>
</protein>
<keyword evidence="7 14" id="KW-0418">Kinase</keyword>
<dbReference type="GO" id="GO:0005524">
    <property type="term" value="F:ATP binding"/>
    <property type="evidence" value="ECO:0007669"/>
    <property type="project" value="UniProtKB-KW"/>
</dbReference>
<evidence type="ECO:0000259" key="13">
    <source>
        <dbReference type="PROSITE" id="PS00794"/>
    </source>
</evidence>
<evidence type="ECO:0000256" key="8">
    <source>
        <dbReference type="ARBA" id="ARBA00022840"/>
    </source>
</evidence>
<dbReference type="Proteomes" id="UP000254927">
    <property type="component" value="Unassembled WGS sequence"/>
</dbReference>
<dbReference type="EMBL" id="UGQW01000002">
    <property type="protein sequence ID" value="STZ66859.1"/>
    <property type="molecule type" value="Genomic_DNA"/>
</dbReference>
<dbReference type="GO" id="GO:0046654">
    <property type="term" value="P:tetrahydrofolate biosynthetic process"/>
    <property type="evidence" value="ECO:0007669"/>
    <property type="project" value="UniProtKB-UniPathway"/>
</dbReference>
<evidence type="ECO:0000256" key="9">
    <source>
        <dbReference type="ARBA" id="ARBA00022909"/>
    </source>
</evidence>
<dbReference type="UniPathway" id="UPA00077">
    <property type="reaction ID" value="UER00155"/>
</dbReference>
<comment type="function">
    <text evidence="10">Catalyzes the transfer of pyrophosphate from adenosine triphosphate (ATP) to 6-hydroxymethyl-7,8-dihydropterin, an enzymatic step in folate biosynthesis pathway.</text>
</comment>
<dbReference type="EC" id="2.7.6.3" evidence="3"/>
<dbReference type="GeneID" id="93351336"/>
<evidence type="ECO:0000256" key="1">
    <source>
        <dbReference type="ARBA" id="ARBA00005051"/>
    </source>
</evidence>
<dbReference type="GO" id="GO:0046656">
    <property type="term" value="P:folic acid biosynthetic process"/>
    <property type="evidence" value="ECO:0007669"/>
    <property type="project" value="UniProtKB-KW"/>
</dbReference>
<keyword evidence="8" id="KW-0067">ATP-binding</keyword>
<evidence type="ECO:0000256" key="12">
    <source>
        <dbReference type="ARBA" id="ARBA00033413"/>
    </source>
</evidence>
<keyword evidence="6" id="KW-0547">Nucleotide-binding</keyword>
<evidence type="ECO:0000256" key="4">
    <source>
        <dbReference type="ARBA" id="ARBA00016218"/>
    </source>
</evidence>
<reference evidence="14 15" key="1">
    <citation type="submission" date="2018-06" db="EMBL/GenBank/DDBJ databases">
        <authorList>
            <consortium name="Pathogen Informatics"/>
            <person name="Doyle S."/>
        </authorList>
    </citation>
    <scope>NUCLEOTIDE SEQUENCE [LARGE SCALE GENOMIC DNA]</scope>
    <source>
        <strain evidence="14 15">NCTC10660</strain>
    </source>
</reference>
<gene>
    <name evidence="14" type="primary">folK</name>
    <name evidence="14" type="ORF">NCTC10660_00323</name>
</gene>
<dbReference type="PROSITE" id="PS00794">
    <property type="entry name" value="HPPK"/>
    <property type="match status" value="1"/>
</dbReference>
<evidence type="ECO:0000256" key="10">
    <source>
        <dbReference type="ARBA" id="ARBA00029409"/>
    </source>
</evidence>
<comment type="pathway">
    <text evidence="1">Cofactor biosynthesis; tetrahydrofolate biosynthesis; 2-amino-4-hydroxy-6-hydroxymethyl-7,8-dihydropteridine diphosphate from 7,8-dihydroneopterin triphosphate: step 4/4.</text>
</comment>
<dbReference type="CDD" id="cd00483">
    <property type="entry name" value="HPPK"/>
    <property type="match status" value="1"/>
</dbReference>
<comment type="similarity">
    <text evidence="2">Belongs to the HPPK family.</text>
</comment>
<feature type="domain" description="7,8-dihydro-6-hydroxymethylpterin-pyrophosphokinase" evidence="13">
    <location>
        <begin position="91"/>
        <end position="102"/>
    </location>
</feature>
<evidence type="ECO:0000256" key="11">
    <source>
        <dbReference type="ARBA" id="ARBA00029766"/>
    </source>
</evidence>
<evidence type="ECO:0000256" key="3">
    <source>
        <dbReference type="ARBA" id="ARBA00013253"/>
    </source>
</evidence>
<sequence length="165" mass="17777">MTTPVTAVIAFGSNLGESTDTIRLAAERLSRHPGIASLRLSPLYRTAPVGYTDQPDFVNAAALIETTLHAYALLSLLHTVEQDAGRERSFRNAPRTLDLDIIDYGGQTKDDPALTLPHPRAHLRAFVMRPLADIAPDYPLPGHGSARDLAETLGTDGITPLTEAV</sequence>
<evidence type="ECO:0000313" key="15">
    <source>
        <dbReference type="Proteomes" id="UP000254927"/>
    </source>
</evidence>